<dbReference type="Gene3D" id="3.40.630.30">
    <property type="match status" value="1"/>
</dbReference>
<keyword evidence="1" id="KW-0808">Transferase</keyword>
<gene>
    <name evidence="5" type="ORF">ABR60_05745</name>
</gene>
<dbReference type="PANTHER" id="PTHR43792:SF8">
    <property type="entry name" value="[RIBOSOMAL PROTEIN US5]-ALANINE N-ACETYLTRANSFERASE"/>
    <property type="match status" value="1"/>
</dbReference>
<comment type="similarity">
    <text evidence="3">Belongs to the acetyltransferase family. RimJ subfamily.</text>
</comment>
<dbReference type="SUPFAM" id="SSF55729">
    <property type="entry name" value="Acyl-CoA N-acyltransferases (Nat)"/>
    <property type="match status" value="1"/>
</dbReference>
<dbReference type="EMBL" id="LIAS01000043">
    <property type="protein sequence ID" value="KRO30910.1"/>
    <property type="molecule type" value="Genomic_DNA"/>
</dbReference>
<evidence type="ECO:0000256" key="1">
    <source>
        <dbReference type="ARBA" id="ARBA00022679"/>
    </source>
</evidence>
<dbReference type="PROSITE" id="PS51186">
    <property type="entry name" value="GNAT"/>
    <property type="match status" value="1"/>
</dbReference>
<dbReference type="Proteomes" id="UP000053941">
    <property type="component" value="Unassembled WGS sequence"/>
</dbReference>
<dbReference type="InterPro" id="IPR000182">
    <property type="entry name" value="GNAT_dom"/>
</dbReference>
<evidence type="ECO:0000313" key="5">
    <source>
        <dbReference type="EMBL" id="KRO30910.1"/>
    </source>
</evidence>
<feature type="domain" description="N-acetyltransferase" evidence="4">
    <location>
        <begin position="18"/>
        <end position="188"/>
    </location>
</feature>
<dbReference type="Pfam" id="PF13302">
    <property type="entry name" value="Acetyltransf_3"/>
    <property type="match status" value="1"/>
</dbReference>
<evidence type="ECO:0000256" key="3">
    <source>
        <dbReference type="ARBA" id="ARBA00038502"/>
    </source>
</evidence>
<name>A0A0R2NYK9_9ACTN</name>
<evidence type="ECO:0000259" key="4">
    <source>
        <dbReference type="PROSITE" id="PS51186"/>
    </source>
</evidence>
<protein>
    <recommendedName>
        <fullName evidence="4">N-acetyltransferase domain-containing protein</fullName>
    </recommendedName>
</protein>
<comment type="caution">
    <text evidence="5">The sequence shown here is derived from an EMBL/GenBank/DDBJ whole genome shotgun (WGS) entry which is preliminary data.</text>
</comment>
<sequence length="190" mass="22040">MASLSSHKWPTVLKEDQITLRPLRLRDRSAWLAVRKTNRAWLSQWEATSPISHENKNLPSYFEMVNYHRGEGRAGRSLTLAIWFEKNLIGQITLGGISYGAYRGGHIGYWIDERYANKGITTRAVRRLTSYGFEELGLHRIEINLRPENAASKRVAEKAGYVFEGLRPRYLHIDGSWRDHLCYVKENPRI</sequence>
<accession>A0A0R2NYK9</accession>
<dbReference type="PANTHER" id="PTHR43792">
    <property type="entry name" value="GNAT FAMILY, PUTATIVE (AFU_ORTHOLOGUE AFUA_3G00765)-RELATED-RELATED"/>
    <property type="match status" value="1"/>
</dbReference>
<keyword evidence="2" id="KW-0012">Acyltransferase</keyword>
<dbReference type="AlphaFoldDB" id="A0A0R2NYK9"/>
<dbReference type="GO" id="GO:0005737">
    <property type="term" value="C:cytoplasm"/>
    <property type="evidence" value="ECO:0007669"/>
    <property type="project" value="TreeGrafter"/>
</dbReference>
<evidence type="ECO:0000256" key="2">
    <source>
        <dbReference type="ARBA" id="ARBA00023315"/>
    </source>
</evidence>
<dbReference type="InterPro" id="IPR016181">
    <property type="entry name" value="Acyl_CoA_acyltransferase"/>
</dbReference>
<evidence type="ECO:0000313" key="6">
    <source>
        <dbReference type="Proteomes" id="UP000053941"/>
    </source>
</evidence>
<dbReference type="InterPro" id="IPR051531">
    <property type="entry name" value="N-acetyltransferase"/>
</dbReference>
<proteinExistence type="inferred from homology"/>
<reference evidence="5 6" key="1">
    <citation type="submission" date="2015-10" db="EMBL/GenBank/DDBJ databases">
        <title>Metagenome-Assembled Genomes uncover a global brackish microbiome.</title>
        <authorList>
            <person name="Hugerth L.W."/>
            <person name="Larsson J."/>
            <person name="Alneberg J."/>
            <person name="Lindh M.V."/>
            <person name="Legrand C."/>
            <person name="Pinhassi J."/>
            <person name="Andersson A.F."/>
        </authorList>
    </citation>
    <scope>NUCLEOTIDE SEQUENCE [LARGE SCALE GENOMIC DNA]</scope>
    <source>
        <strain evidence="5">BACL2 MAG-120802-bin41</strain>
    </source>
</reference>
<dbReference type="GO" id="GO:0008999">
    <property type="term" value="F:protein-N-terminal-alanine acetyltransferase activity"/>
    <property type="evidence" value="ECO:0007669"/>
    <property type="project" value="TreeGrafter"/>
</dbReference>
<organism evidence="5 6">
    <name type="scientific">Actinobacteria bacterium BACL2 MAG-120802-bin41</name>
    <dbReference type="NCBI Taxonomy" id="1655568"/>
    <lineage>
        <taxon>Bacteria</taxon>
        <taxon>Bacillati</taxon>
        <taxon>Actinomycetota</taxon>
        <taxon>Actinomycetes</taxon>
        <taxon>Actinomycetes incertae sedis</taxon>
        <taxon>ac1 cluster</taxon>
    </lineage>
</organism>